<dbReference type="PANTHER" id="PTHR48104:SF30">
    <property type="entry name" value="METACASPASE-1"/>
    <property type="match status" value="1"/>
</dbReference>
<evidence type="ECO:0000256" key="1">
    <source>
        <dbReference type="SAM" id="SignalP"/>
    </source>
</evidence>
<dbReference type="InterPro" id="IPR029030">
    <property type="entry name" value="Caspase-like_dom_sf"/>
</dbReference>
<feature type="signal peptide" evidence="1">
    <location>
        <begin position="1"/>
        <end position="26"/>
    </location>
</feature>
<feature type="domain" description="Peptidase C14 caspase" evidence="2">
    <location>
        <begin position="36"/>
        <end position="284"/>
    </location>
</feature>
<dbReference type="RefSeq" id="WP_289829701.1">
    <property type="nucleotide sequence ID" value="NZ_JAUEDK010000013.1"/>
</dbReference>
<comment type="caution">
    <text evidence="4">The sequence shown here is derived from an EMBL/GenBank/DDBJ whole genome shotgun (WGS) entry which is preliminary data.</text>
</comment>
<dbReference type="Proteomes" id="UP001168540">
    <property type="component" value="Unassembled WGS sequence"/>
</dbReference>
<gene>
    <name evidence="4" type="ORF">QU481_09415</name>
</gene>
<dbReference type="Pfam" id="PF14326">
    <property type="entry name" value="DUF4384"/>
    <property type="match status" value="1"/>
</dbReference>
<feature type="domain" description="DUF4384" evidence="3">
    <location>
        <begin position="366"/>
        <end position="445"/>
    </location>
</feature>
<accession>A0ABT7XMT9</accession>
<dbReference type="InterPro" id="IPR025493">
    <property type="entry name" value="DUF4384"/>
</dbReference>
<dbReference type="PROSITE" id="PS00018">
    <property type="entry name" value="EF_HAND_1"/>
    <property type="match status" value="1"/>
</dbReference>
<dbReference type="InterPro" id="IPR018247">
    <property type="entry name" value="EF_Hand_1_Ca_BS"/>
</dbReference>
<reference evidence="4" key="1">
    <citation type="submission" date="2023-06" db="EMBL/GenBank/DDBJ databases">
        <authorList>
            <person name="Zhang S."/>
        </authorList>
    </citation>
    <scope>NUCLEOTIDE SEQUENCE</scope>
    <source>
        <strain evidence="4">SG2303</strain>
    </source>
</reference>
<evidence type="ECO:0000259" key="3">
    <source>
        <dbReference type="Pfam" id="PF14326"/>
    </source>
</evidence>
<keyword evidence="1" id="KW-0732">Signal</keyword>
<dbReference type="EMBL" id="JAUEDK010000013">
    <property type="protein sequence ID" value="MDN0075107.1"/>
    <property type="molecule type" value="Genomic_DNA"/>
</dbReference>
<dbReference type="Pfam" id="PF00656">
    <property type="entry name" value="Peptidase_C14"/>
    <property type="match status" value="1"/>
</dbReference>
<name>A0ABT7XMT9_9NEIS</name>
<organism evidence="4 5">
    <name type="scientific">Crenobacter oryzisoli</name>
    <dbReference type="NCBI Taxonomy" id="3056844"/>
    <lineage>
        <taxon>Bacteria</taxon>
        <taxon>Pseudomonadati</taxon>
        <taxon>Pseudomonadota</taxon>
        <taxon>Betaproteobacteria</taxon>
        <taxon>Neisseriales</taxon>
        <taxon>Neisseriaceae</taxon>
        <taxon>Crenobacter</taxon>
    </lineage>
</organism>
<proteinExistence type="predicted"/>
<dbReference type="Gene3D" id="3.40.50.1460">
    <property type="match status" value="1"/>
</dbReference>
<sequence length="515" mass="55661">MKGRVMRSCFFPALLAGALCSTAVFAADAPATSNSRYALIIGVGHYSKSSIPSLQGVQHDMVSARQMANSMGIPDDNIRYLRDDEATSEHIKQAIQQLNQRLHNGDRLFVYYSGHGTRWHEPTNPDGICTEGLVASDGNVLSNREIGKLLEPLAKKTDKMMVFYDACFSGGVVATPMKTRALTFNNMVLTPKFTSATAPTLCFDPSNFKTRSLNSVLKDQGGLPQNIVHIAASKSDEVSFDNSQSGGLATTAWRDCLQGEAKDLDGSGAITVDEITQCAQAKLDNNLANQPGVLGQHMTIGGNKQFVPAWIKSAFVAPSDSTPTHGETEANSRPLRQASPADILEQIHAQRDGGRELKVELKASQLKIGQDKLAMSITSPQDGYLYIALAGSDSKSLYLLYPNRLDSDNAIKAGQTVQLPRKAWQIDAGGPVGRDSLLVMVTDSPRQLKQLKAEAVGPFMQTLLDMQGRSLLQQVLATSDNGRNGECSATLRNLQVSKRCSDAFASSLLNLQEVE</sequence>
<dbReference type="InterPro" id="IPR011600">
    <property type="entry name" value="Pept_C14_caspase"/>
</dbReference>
<protein>
    <submittedName>
        <fullName evidence="4">Caspase family protein</fullName>
    </submittedName>
</protein>
<dbReference type="SUPFAM" id="SSF52129">
    <property type="entry name" value="Caspase-like"/>
    <property type="match status" value="1"/>
</dbReference>
<dbReference type="InterPro" id="IPR050452">
    <property type="entry name" value="Metacaspase"/>
</dbReference>
<dbReference type="PANTHER" id="PTHR48104">
    <property type="entry name" value="METACASPASE-4"/>
    <property type="match status" value="1"/>
</dbReference>
<evidence type="ECO:0000313" key="5">
    <source>
        <dbReference type="Proteomes" id="UP001168540"/>
    </source>
</evidence>
<evidence type="ECO:0000313" key="4">
    <source>
        <dbReference type="EMBL" id="MDN0075107.1"/>
    </source>
</evidence>
<evidence type="ECO:0000259" key="2">
    <source>
        <dbReference type="Pfam" id="PF00656"/>
    </source>
</evidence>
<feature type="chain" id="PRO_5045290060" evidence="1">
    <location>
        <begin position="27"/>
        <end position="515"/>
    </location>
</feature>
<keyword evidence="5" id="KW-1185">Reference proteome</keyword>